<gene>
    <name evidence="8" type="ORF">G8E03_05530</name>
</gene>
<keyword evidence="9" id="KW-1185">Reference proteome</keyword>
<comment type="cofactor">
    <cofactor evidence="1">
        <name>FAD</name>
        <dbReference type="ChEBI" id="CHEBI:57692"/>
    </cofactor>
</comment>
<accession>A0A6G7VK05</accession>
<protein>
    <submittedName>
        <fullName evidence="8">Pimeloyl-CoA dehydrogenase small subunit</fullName>
    </submittedName>
</protein>
<dbReference type="Gene3D" id="1.20.140.10">
    <property type="entry name" value="Butyryl-CoA Dehydrogenase, subunit A, domain 3"/>
    <property type="match status" value="1"/>
</dbReference>
<evidence type="ECO:0000259" key="6">
    <source>
        <dbReference type="Pfam" id="PF00441"/>
    </source>
</evidence>
<dbReference type="InterPro" id="IPR009100">
    <property type="entry name" value="AcylCoA_DH/oxidase_NM_dom_sf"/>
</dbReference>
<dbReference type="Gene3D" id="2.40.110.10">
    <property type="entry name" value="Butyryl-CoA Dehydrogenase, subunit A, domain 2"/>
    <property type="match status" value="1"/>
</dbReference>
<dbReference type="Proteomes" id="UP000500791">
    <property type="component" value="Chromosome"/>
</dbReference>
<reference evidence="8 9" key="1">
    <citation type="submission" date="2020-03" db="EMBL/GenBank/DDBJ databases">
        <title>Complete genome sequence of Monaibacterium sp. ALG8 with diverse plasmids.</title>
        <authorList>
            <person name="Sun C."/>
        </authorList>
    </citation>
    <scope>NUCLEOTIDE SEQUENCE [LARGE SCALE GENOMIC DNA]</scope>
    <source>
        <strain evidence="8 9">ALG8</strain>
    </source>
</reference>
<dbReference type="GO" id="GO:0003995">
    <property type="term" value="F:acyl-CoA dehydrogenase activity"/>
    <property type="evidence" value="ECO:0007669"/>
    <property type="project" value="TreeGrafter"/>
</dbReference>
<keyword evidence="5" id="KW-0560">Oxidoreductase</keyword>
<feature type="domain" description="Acyl-CoA dehydrogenase/oxidase N-terminal" evidence="7">
    <location>
        <begin position="6"/>
        <end position="83"/>
    </location>
</feature>
<dbReference type="InterPro" id="IPR009075">
    <property type="entry name" value="AcylCo_DH/oxidase_C"/>
</dbReference>
<comment type="similarity">
    <text evidence="2">Belongs to the acyl-CoA dehydrogenase family.</text>
</comment>
<dbReference type="InterPro" id="IPR036250">
    <property type="entry name" value="AcylCo_DH-like_C"/>
</dbReference>
<evidence type="ECO:0000256" key="5">
    <source>
        <dbReference type="ARBA" id="ARBA00023002"/>
    </source>
</evidence>
<dbReference type="SUPFAM" id="SSF56645">
    <property type="entry name" value="Acyl-CoA dehydrogenase NM domain-like"/>
    <property type="match status" value="1"/>
</dbReference>
<evidence type="ECO:0000313" key="9">
    <source>
        <dbReference type="Proteomes" id="UP000500791"/>
    </source>
</evidence>
<dbReference type="KEGG" id="mon:G8E03_05530"/>
<keyword evidence="3" id="KW-0285">Flavoprotein</keyword>
<evidence type="ECO:0000313" key="8">
    <source>
        <dbReference type="EMBL" id="QIK40272.1"/>
    </source>
</evidence>
<dbReference type="InterPro" id="IPR037069">
    <property type="entry name" value="AcylCoA_DH/ox_N_sf"/>
</dbReference>
<dbReference type="Pfam" id="PF00441">
    <property type="entry name" value="Acyl-CoA_dh_1"/>
    <property type="match status" value="1"/>
</dbReference>
<dbReference type="Gene3D" id="1.10.540.10">
    <property type="entry name" value="Acyl-CoA dehydrogenase/oxidase, N-terminal domain"/>
    <property type="match status" value="1"/>
</dbReference>
<dbReference type="InterPro" id="IPR046373">
    <property type="entry name" value="Acyl-CoA_Oxase/DH_mid-dom_sf"/>
</dbReference>
<dbReference type="RefSeq" id="WP_166189550.1">
    <property type="nucleotide sequence ID" value="NZ_CP049811.1"/>
</dbReference>
<keyword evidence="4" id="KW-0274">FAD</keyword>
<feature type="domain" description="Acyl-CoA dehydrogenase/oxidase C-terminal" evidence="6">
    <location>
        <begin position="212"/>
        <end position="340"/>
    </location>
</feature>
<evidence type="ECO:0000256" key="2">
    <source>
        <dbReference type="ARBA" id="ARBA00009347"/>
    </source>
</evidence>
<dbReference type="SUPFAM" id="SSF47203">
    <property type="entry name" value="Acyl-CoA dehydrogenase C-terminal domain-like"/>
    <property type="match status" value="1"/>
</dbReference>
<name>A0A6G7VK05_9RHOB</name>
<evidence type="ECO:0000256" key="1">
    <source>
        <dbReference type="ARBA" id="ARBA00001974"/>
    </source>
</evidence>
<evidence type="ECO:0000259" key="7">
    <source>
        <dbReference type="Pfam" id="PF02771"/>
    </source>
</evidence>
<proteinExistence type="inferred from homology"/>
<organism evidence="8 9">
    <name type="scientific">Pontivivens nitratireducens</name>
    <dbReference type="NCBI Taxonomy" id="2758038"/>
    <lineage>
        <taxon>Bacteria</taxon>
        <taxon>Pseudomonadati</taxon>
        <taxon>Pseudomonadota</taxon>
        <taxon>Alphaproteobacteria</taxon>
        <taxon>Rhodobacterales</taxon>
        <taxon>Paracoccaceae</taxon>
        <taxon>Pontivivens</taxon>
    </lineage>
</organism>
<dbReference type="PANTHER" id="PTHR43884:SF20">
    <property type="entry name" value="ACYL-COA DEHYDROGENASE FADE28"/>
    <property type="match status" value="1"/>
</dbReference>
<dbReference type="AlphaFoldDB" id="A0A6G7VK05"/>
<dbReference type="InterPro" id="IPR013786">
    <property type="entry name" value="AcylCoA_DH/ox_N"/>
</dbReference>
<dbReference type="EMBL" id="CP049811">
    <property type="protein sequence ID" value="QIK40272.1"/>
    <property type="molecule type" value="Genomic_DNA"/>
</dbReference>
<evidence type="ECO:0000256" key="4">
    <source>
        <dbReference type="ARBA" id="ARBA00022827"/>
    </source>
</evidence>
<evidence type="ECO:0000256" key="3">
    <source>
        <dbReference type="ARBA" id="ARBA00022630"/>
    </source>
</evidence>
<dbReference type="GO" id="GO:0050660">
    <property type="term" value="F:flavin adenine dinucleotide binding"/>
    <property type="evidence" value="ECO:0007669"/>
    <property type="project" value="InterPro"/>
</dbReference>
<sequence length="342" mass="36745">MDFNPTDDRRMLGDTLDRFLTGRYDHTTRMKIAGSDAGWSREMWAEMAELGLIGALFTQDQGGFGGEGADIALIFERLGRALVVEPFHGTLAAAALTQDQRDEVIAGALIPIFAHSEAGTAFDPDRLSAKVENGVLTGSKVAVANAEAADIFVVSAMEGDTPALFAVQATDAHLTPYPLMDGGRGADVRFDGASATRLDMALTDLLDTILLALSAEALGLMERCKDTTVEYLKTRKQFGVPLSKFQALQHRAVDMVTEIEQTRSAVINAGHHLGTDKGAKYAAAAKYTAATTGRLVAEETIQLHGGIAMTWEYDVAHAAKRLVMTAQIMGDEDVHLMRFAAL</sequence>
<dbReference type="PANTHER" id="PTHR43884">
    <property type="entry name" value="ACYL-COA DEHYDROGENASE"/>
    <property type="match status" value="1"/>
</dbReference>
<dbReference type="Pfam" id="PF02771">
    <property type="entry name" value="Acyl-CoA_dh_N"/>
    <property type="match status" value="1"/>
</dbReference>